<accession>A0A7W2M490</accession>
<evidence type="ECO:0000259" key="3">
    <source>
        <dbReference type="Pfam" id="PF00149"/>
    </source>
</evidence>
<feature type="signal peptide" evidence="2">
    <location>
        <begin position="1"/>
        <end position="21"/>
    </location>
</feature>
<evidence type="ECO:0000313" key="6">
    <source>
        <dbReference type="Proteomes" id="UP000541857"/>
    </source>
</evidence>
<keyword evidence="2" id="KW-0732">Signal</keyword>
<dbReference type="Proteomes" id="UP000541857">
    <property type="component" value="Unassembled WGS sequence"/>
</dbReference>
<dbReference type="Pfam" id="PF16370">
    <property type="entry name" value="MetallophosC"/>
    <property type="match status" value="1"/>
</dbReference>
<dbReference type="Pfam" id="PF00149">
    <property type="entry name" value="Metallophos"/>
    <property type="match status" value="1"/>
</dbReference>
<dbReference type="GO" id="GO:0016787">
    <property type="term" value="F:hydrolase activity"/>
    <property type="evidence" value="ECO:0007669"/>
    <property type="project" value="InterPro"/>
</dbReference>
<dbReference type="AlphaFoldDB" id="A0A7W2M490"/>
<feature type="region of interest" description="Disordered" evidence="1">
    <location>
        <begin position="433"/>
        <end position="452"/>
    </location>
</feature>
<evidence type="ECO:0000313" key="5">
    <source>
        <dbReference type="EMBL" id="MBA6152388.1"/>
    </source>
</evidence>
<sequence>MDSIFKFLIICFLSLTTFSYAQNSAHWVSGNVVKYTKSLKKSRGLHNVMVSNGDTIVKTNRKGIFKIPIKPDQVIFPILPSGYKYVNPKKWWYKVPDSLDEASTFDITFGLQKVKKKKKFKFLAIGDIQVGTQVELAQATKSILQELLNRDDFDFSIYLGDLVNDSPELFQPLKRLIDDVPQQSWVVYGNHDRGFNGGQNQQPHQFREHFGSETQAYFYNDVLFISLNSITPKGKFGYTGIYQQKELRFLSHLLKTIDVKYPIVINQHIPLVWMKNKKEILDILDPFKNVLFLTGHSHTVFQNYIETSSGNIIHELTAGAVSGNWWTGQKDYEGIPLSLMSCGTPRGYFEIEFDKTDYKIKYKGVDLPESKQFNVWLGDRDDKPLASLSKNNTFFVNVFAGSNKTKVSITLPNGETLFLKKEYMVDPHVNYIKQSQREGNSPDKNSKKAPYLRKKSHHIWKGELPDTLSEGYHKMEIVIQDPQLATIRQSFWIHKE</sequence>
<evidence type="ECO:0000256" key="1">
    <source>
        <dbReference type="SAM" id="MobiDB-lite"/>
    </source>
</evidence>
<gene>
    <name evidence="5" type="ORF">H3Z82_06585</name>
</gene>
<evidence type="ECO:0000259" key="4">
    <source>
        <dbReference type="Pfam" id="PF16370"/>
    </source>
</evidence>
<dbReference type="InterPro" id="IPR029052">
    <property type="entry name" value="Metallo-depent_PP-like"/>
</dbReference>
<dbReference type="RefSeq" id="WP_182203917.1">
    <property type="nucleotide sequence ID" value="NZ_JACGLT010000004.1"/>
</dbReference>
<dbReference type="PANTHER" id="PTHR43143:SF1">
    <property type="entry name" value="SERINE_THREONINE-PROTEIN PHOSPHATASE CPPED1"/>
    <property type="match status" value="1"/>
</dbReference>
<feature type="domain" description="Calcineurin-like phosphoesterase C-terminal" evidence="4">
    <location>
        <begin position="315"/>
        <end position="481"/>
    </location>
</feature>
<protein>
    <submittedName>
        <fullName evidence="5">Calcineurin-like phosphoesterase C-terminal domain-containing protein</fullName>
    </submittedName>
</protein>
<dbReference type="Gene3D" id="3.60.21.10">
    <property type="match status" value="1"/>
</dbReference>
<comment type="caution">
    <text evidence="5">The sequence shown here is derived from an EMBL/GenBank/DDBJ whole genome shotgun (WGS) entry which is preliminary data.</text>
</comment>
<dbReference type="InterPro" id="IPR032288">
    <property type="entry name" value="Metallophos_C"/>
</dbReference>
<dbReference type="SUPFAM" id="SSF56300">
    <property type="entry name" value="Metallo-dependent phosphatases"/>
    <property type="match status" value="1"/>
</dbReference>
<dbReference type="PANTHER" id="PTHR43143">
    <property type="entry name" value="METALLOPHOSPHOESTERASE, CALCINEURIN SUPERFAMILY"/>
    <property type="match status" value="1"/>
</dbReference>
<feature type="domain" description="Calcineurin-like phosphoesterase" evidence="3">
    <location>
        <begin position="120"/>
        <end position="299"/>
    </location>
</feature>
<organism evidence="5 6">
    <name type="scientific">Gelidibacter maritimus</name>
    <dbReference type="NCBI Taxonomy" id="2761487"/>
    <lineage>
        <taxon>Bacteria</taxon>
        <taxon>Pseudomonadati</taxon>
        <taxon>Bacteroidota</taxon>
        <taxon>Flavobacteriia</taxon>
        <taxon>Flavobacteriales</taxon>
        <taxon>Flavobacteriaceae</taxon>
        <taxon>Gelidibacter</taxon>
    </lineage>
</organism>
<reference evidence="5 6" key="1">
    <citation type="submission" date="2020-07" db="EMBL/GenBank/DDBJ databases">
        <title>Bacterium isolated from marine sediment.</title>
        <authorList>
            <person name="Shang D."/>
        </authorList>
    </citation>
    <scope>NUCLEOTIDE SEQUENCE [LARGE SCALE GENOMIC DNA]</scope>
    <source>
        <strain evidence="5 6">F6074</strain>
    </source>
</reference>
<dbReference type="InterPro" id="IPR051918">
    <property type="entry name" value="STPP_CPPED1"/>
</dbReference>
<feature type="chain" id="PRO_5031014876" evidence="2">
    <location>
        <begin position="22"/>
        <end position="496"/>
    </location>
</feature>
<name>A0A7W2M490_9FLAO</name>
<proteinExistence type="predicted"/>
<dbReference type="InterPro" id="IPR004843">
    <property type="entry name" value="Calcineurin-like_PHP"/>
</dbReference>
<keyword evidence="6" id="KW-1185">Reference proteome</keyword>
<evidence type="ECO:0000256" key="2">
    <source>
        <dbReference type="SAM" id="SignalP"/>
    </source>
</evidence>
<dbReference type="EMBL" id="JACGLT010000004">
    <property type="protein sequence ID" value="MBA6152388.1"/>
    <property type="molecule type" value="Genomic_DNA"/>
</dbReference>